<keyword evidence="2" id="KW-1185">Reference proteome</keyword>
<name>A0ABT7XZF2_9VIBR</name>
<proteinExistence type="predicted"/>
<protein>
    <submittedName>
        <fullName evidence="1">Uncharacterized protein</fullName>
    </submittedName>
</protein>
<accession>A0ABT7XZF2</accession>
<gene>
    <name evidence="1" type="ORF">QWJ08_06870</name>
</gene>
<evidence type="ECO:0000313" key="2">
    <source>
        <dbReference type="Proteomes" id="UP001169719"/>
    </source>
</evidence>
<reference evidence="1" key="1">
    <citation type="submission" date="2024-05" db="EMBL/GenBank/DDBJ databases">
        <title>Genome Sequences of Four Agar- Degrading Marine Bacteria.</title>
        <authorList>
            <person name="Phillips E.K."/>
            <person name="Shaffer J.C."/>
            <person name="Henson M.W."/>
            <person name="Temperton B."/>
            <person name="Thrash C.J."/>
            <person name="Martin M.O."/>
        </authorList>
    </citation>
    <scope>NUCLEOTIDE SEQUENCE</scope>
    <source>
        <strain evidence="1">EKP203</strain>
    </source>
</reference>
<evidence type="ECO:0000313" key="1">
    <source>
        <dbReference type="EMBL" id="MDN2481115.1"/>
    </source>
</evidence>
<sequence>MKVTTRTVKPMLVTACVTIVILALINNVDALKPVKEQVNGSKGWF</sequence>
<comment type="caution">
    <text evidence="1">The sequence shown here is derived from an EMBL/GenBank/DDBJ whole genome shotgun (WGS) entry which is preliminary data.</text>
</comment>
<dbReference type="Proteomes" id="UP001169719">
    <property type="component" value="Unassembled WGS sequence"/>
</dbReference>
<organism evidence="1 2">
    <name type="scientific">Vibrio agarivorans</name>
    <dbReference type="NCBI Taxonomy" id="153622"/>
    <lineage>
        <taxon>Bacteria</taxon>
        <taxon>Pseudomonadati</taxon>
        <taxon>Pseudomonadota</taxon>
        <taxon>Gammaproteobacteria</taxon>
        <taxon>Vibrionales</taxon>
        <taxon>Vibrionaceae</taxon>
        <taxon>Vibrio</taxon>
    </lineage>
</organism>
<dbReference type="RefSeq" id="WP_289961235.1">
    <property type="nucleotide sequence ID" value="NZ_JAUEOZ010000001.1"/>
</dbReference>
<dbReference type="EMBL" id="JAUEOZ010000001">
    <property type="protein sequence ID" value="MDN2481115.1"/>
    <property type="molecule type" value="Genomic_DNA"/>
</dbReference>